<sequence>MRKTEAERARHEQWGSRAGGRGGLKRMADSTTTEKLQELAVNDDDDDVVDPWNVSSKSEKGFDYDKLIKKFGSSKIDDELIARFEKVTGHKETVMTATFADDTAVLASSDSPEQASATLQTHLNKIHDWMKCWKIKASAAKSNHITFTLRRKDCPEVKFGNERLPHKDTVKYLGFHLDRRQTWKKHIQKKRDELNYRFRSLQWLLGPQSRLDMHTILNLKEAGKPFYLYTGRGPSSESLHIGHMIPFMFTKWLQDVFDVPLIIQLTDDEKALWKDIKVEEAIKMAHNNAKDIIAVGFDPEKTFIFNDLDFIGQCPAFYQNMVRIQKCVNYNQAKSIFGFGDSDVIGKITFPSIEAAPAFSTSFPFIFGKKIVPALVPCAIDQDPYFRMTRDVASRLKLPKPALIHSTFLPALQGAQHKMSASDQNSSIFLNDTPKLIKNKLPKPALIHSTFLPALQGAQHKMSASDQNSSIFLNDTPKQIKNKLPKPALIHSTFLPALQGAQHKMSASDQNSSIFLNDTPKQIKNKLPRPALIHSTFLPALQGAQHKMSARDQNSSIFLNDTPKQIKNKINKYAFSGGQATVEEHREKGGNTAVDISFQYLQFFMEDDDRIAEIKKSYESGEMLTGELKKAAIDTITPIITEYQARRAGVTDEVMQQFFKIRKLKYSYE</sequence>
<comment type="caution">
    <text evidence="14">The sequence shown here is derived from an EMBL/GenBank/DDBJ whole genome shotgun (WGS) entry which is preliminary data.</text>
</comment>
<evidence type="ECO:0000256" key="3">
    <source>
        <dbReference type="ARBA" id="ARBA00013161"/>
    </source>
</evidence>
<evidence type="ECO:0000256" key="9">
    <source>
        <dbReference type="ARBA" id="ARBA00022917"/>
    </source>
</evidence>
<keyword evidence="8" id="KW-0067">ATP-binding</keyword>
<keyword evidence="15" id="KW-1185">Reference proteome</keyword>
<dbReference type="NCBIfam" id="TIGR00233">
    <property type="entry name" value="trpS"/>
    <property type="match status" value="1"/>
</dbReference>
<dbReference type="SUPFAM" id="SSF52374">
    <property type="entry name" value="Nucleotidylyl transferase"/>
    <property type="match status" value="4"/>
</dbReference>
<evidence type="ECO:0000256" key="1">
    <source>
        <dbReference type="ARBA" id="ARBA00004496"/>
    </source>
</evidence>
<dbReference type="Pfam" id="PF00579">
    <property type="entry name" value="tRNA-synt_1b"/>
    <property type="match status" value="3"/>
</dbReference>
<organism evidence="14 15">
    <name type="scientific">Plutella xylostella</name>
    <name type="common">Diamondback moth</name>
    <name type="synonym">Plutella maculipennis</name>
    <dbReference type="NCBI Taxonomy" id="51655"/>
    <lineage>
        <taxon>Eukaryota</taxon>
        <taxon>Metazoa</taxon>
        <taxon>Ecdysozoa</taxon>
        <taxon>Arthropoda</taxon>
        <taxon>Hexapoda</taxon>
        <taxon>Insecta</taxon>
        <taxon>Pterygota</taxon>
        <taxon>Neoptera</taxon>
        <taxon>Endopterygota</taxon>
        <taxon>Lepidoptera</taxon>
        <taxon>Glossata</taxon>
        <taxon>Ditrysia</taxon>
        <taxon>Yponomeutoidea</taxon>
        <taxon>Plutellidae</taxon>
        <taxon>Plutella</taxon>
    </lineage>
</organism>
<name>A0A8S4DT70_PLUXY</name>
<dbReference type="EC" id="6.1.1.2" evidence="3"/>
<dbReference type="CDD" id="cd00806">
    <property type="entry name" value="TrpRS_core"/>
    <property type="match status" value="1"/>
</dbReference>
<keyword evidence="10" id="KW-0030">Aminoacyl-tRNA synthetase</keyword>
<dbReference type="Pfam" id="PF00078">
    <property type="entry name" value="RVT_1"/>
    <property type="match status" value="1"/>
</dbReference>
<dbReference type="EMBL" id="CAJHNJ030000009">
    <property type="protein sequence ID" value="CAG9105956.1"/>
    <property type="molecule type" value="Genomic_DNA"/>
</dbReference>
<keyword evidence="5" id="KW-0963">Cytoplasm</keyword>
<evidence type="ECO:0000259" key="13">
    <source>
        <dbReference type="Pfam" id="PF00078"/>
    </source>
</evidence>
<dbReference type="Proteomes" id="UP000653454">
    <property type="component" value="Unassembled WGS sequence"/>
</dbReference>
<gene>
    <name evidence="14" type="ORF">PLXY2_LOCUS3497</name>
</gene>
<dbReference type="GO" id="GO:0004830">
    <property type="term" value="F:tryptophan-tRNA ligase activity"/>
    <property type="evidence" value="ECO:0007669"/>
    <property type="project" value="UniProtKB-EC"/>
</dbReference>
<dbReference type="InterPro" id="IPR000477">
    <property type="entry name" value="RT_dom"/>
</dbReference>
<evidence type="ECO:0000256" key="6">
    <source>
        <dbReference type="ARBA" id="ARBA00022598"/>
    </source>
</evidence>
<dbReference type="Gene3D" id="1.10.240.10">
    <property type="entry name" value="Tyrosyl-Transfer RNA Synthetase"/>
    <property type="match status" value="3"/>
</dbReference>
<comment type="similarity">
    <text evidence="2">Belongs to the class-I aminoacyl-tRNA synthetase family.</text>
</comment>
<keyword evidence="9" id="KW-0648">Protein biosynthesis</keyword>
<evidence type="ECO:0000313" key="15">
    <source>
        <dbReference type="Proteomes" id="UP000653454"/>
    </source>
</evidence>
<evidence type="ECO:0000313" key="14">
    <source>
        <dbReference type="EMBL" id="CAG9105956.1"/>
    </source>
</evidence>
<dbReference type="FunFam" id="3.40.50.620:FF:000033">
    <property type="entry name" value="tryptophan--tRNA ligase, cytoplasmic"/>
    <property type="match status" value="1"/>
</dbReference>
<evidence type="ECO:0000256" key="12">
    <source>
        <dbReference type="SAM" id="MobiDB-lite"/>
    </source>
</evidence>
<dbReference type="GO" id="GO:0006436">
    <property type="term" value="P:tryptophanyl-tRNA aminoacylation"/>
    <property type="evidence" value="ECO:0007669"/>
    <property type="project" value="InterPro"/>
</dbReference>
<evidence type="ECO:0000256" key="2">
    <source>
        <dbReference type="ARBA" id="ARBA00005594"/>
    </source>
</evidence>
<evidence type="ECO:0000256" key="7">
    <source>
        <dbReference type="ARBA" id="ARBA00022741"/>
    </source>
</evidence>
<dbReference type="GO" id="GO:0005737">
    <property type="term" value="C:cytoplasm"/>
    <property type="evidence" value="ECO:0007669"/>
    <property type="project" value="UniProtKB-SubCell"/>
</dbReference>
<keyword evidence="6" id="KW-0436">Ligase</keyword>
<evidence type="ECO:0000256" key="5">
    <source>
        <dbReference type="ARBA" id="ARBA00022490"/>
    </source>
</evidence>
<dbReference type="PANTHER" id="PTHR10055">
    <property type="entry name" value="TRYPTOPHANYL-TRNA SYNTHETASE"/>
    <property type="match status" value="1"/>
</dbReference>
<dbReference type="AlphaFoldDB" id="A0A8S4DT70"/>
<dbReference type="GO" id="GO:0005524">
    <property type="term" value="F:ATP binding"/>
    <property type="evidence" value="ECO:0007669"/>
    <property type="project" value="UniProtKB-KW"/>
</dbReference>
<reference evidence="14" key="1">
    <citation type="submission" date="2020-11" db="EMBL/GenBank/DDBJ databases">
        <authorList>
            <person name="Whiteford S."/>
        </authorList>
    </citation>
    <scope>NUCLEOTIDE SEQUENCE</scope>
</reference>
<dbReference type="PROSITE" id="PS00178">
    <property type="entry name" value="AA_TRNA_LIGASE_I"/>
    <property type="match status" value="1"/>
</dbReference>
<feature type="compositionally biased region" description="Basic and acidic residues" evidence="12">
    <location>
        <begin position="1"/>
        <end position="14"/>
    </location>
</feature>
<dbReference type="FunFam" id="1.10.240.10:FF:000003">
    <property type="entry name" value="Tryptophan--tRNA ligase, cytoplasmic"/>
    <property type="match status" value="1"/>
</dbReference>
<dbReference type="InterPro" id="IPR002305">
    <property type="entry name" value="aa-tRNA-synth_Ic"/>
</dbReference>
<evidence type="ECO:0000256" key="8">
    <source>
        <dbReference type="ARBA" id="ARBA00022840"/>
    </source>
</evidence>
<dbReference type="Gene3D" id="3.40.50.620">
    <property type="entry name" value="HUPs"/>
    <property type="match status" value="2"/>
</dbReference>
<feature type="domain" description="Reverse transcriptase" evidence="13">
    <location>
        <begin position="88"/>
        <end position="177"/>
    </location>
</feature>
<dbReference type="InterPro" id="IPR001412">
    <property type="entry name" value="aa-tRNA-synth_I_CS"/>
</dbReference>
<dbReference type="PRINTS" id="PR01039">
    <property type="entry name" value="TRNASYNTHTRP"/>
</dbReference>
<evidence type="ECO:0000256" key="4">
    <source>
        <dbReference type="ARBA" id="ARBA00013782"/>
    </source>
</evidence>
<dbReference type="PANTHER" id="PTHR10055:SF1">
    <property type="entry name" value="TRYPTOPHAN--TRNA LIGASE, CYTOPLASMIC"/>
    <property type="match status" value="1"/>
</dbReference>
<feature type="region of interest" description="Disordered" evidence="12">
    <location>
        <begin position="1"/>
        <end position="42"/>
    </location>
</feature>
<dbReference type="InterPro" id="IPR014729">
    <property type="entry name" value="Rossmann-like_a/b/a_fold"/>
</dbReference>
<evidence type="ECO:0000256" key="10">
    <source>
        <dbReference type="ARBA" id="ARBA00023146"/>
    </source>
</evidence>
<accession>A0A8S4DT70</accession>
<protein>
    <recommendedName>
        <fullName evidence="4">Tryptophan--tRNA ligase, cytoplasmic</fullName>
        <ecNumber evidence="3">6.1.1.2</ecNumber>
    </recommendedName>
    <alternativeName>
        <fullName evidence="11">Tryptophanyl-tRNA synthetase</fullName>
    </alternativeName>
</protein>
<comment type="subcellular location">
    <subcellularLocation>
        <location evidence="1">Cytoplasm</location>
    </subcellularLocation>
</comment>
<evidence type="ECO:0000256" key="11">
    <source>
        <dbReference type="ARBA" id="ARBA00030268"/>
    </source>
</evidence>
<keyword evidence="7" id="KW-0547">Nucleotide-binding</keyword>
<proteinExistence type="inferred from homology"/>
<dbReference type="InterPro" id="IPR002306">
    <property type="entry name" value="Trp-tRNA-ligase"/>
</dbReference>